<feature type="domain" description="DHHA1" evidence="1">
    <location>
        <begin position="2"/>
        <end position="40"/>
    </location>
</feature>
<dbReference type="AlphaFoldDB" id="A0A183IPR2"/>
<reference evidence="4" key="1">
    <citation type="submission" date="2016-06" db="UniProtKB">
        <authorList>
            <consortium name="WormBaseParasite"/>
        </authorList>
    </citation>
    <scope>IDENTIFICATION</scope>
</reference>
<dbReference type="EMBL" id="UZAM01009115">
    <property type="protein sequence ID" value="VDP07743.1"/>
    <property type="molecule type" value="Genomic_DNA"/>
</dbReference>
<dbReference type="Proteomes" id="UP000270296">
    <property type="component" value="Unassembled WGS sequence"/>
</dbReference>
<proteinExistence type="predicted"/>
<dbReference type="WBParaSite" id="SBAD_0000583101-mRNA-1">
    <property type="protein sequence ID" value="SBAD_0000583101-mRNA-1"/>
    <property type="gene ID" value="SBAD_0000583101"/>
</dbReference>
<keyword evidence="3" id="KW-1185">Reference proteome</keyword>
<accession>A0A183IPR2</accession>
<protein>
    <submittedName>
        <fullName evidence="4">DHHA1 domain-containing protein</fullName>
    </submittedName>
</protein>
<dbReference type="InterPro" id="IPR003156">
    <property type="entry name" value="DHHA1_dom"/>
</dbReference>
<gene>
    <name evidence="2" type="ORF">SBAD_LOCUS5609</name>
</gene>
<evidence type="ECO:0000259" key="1">
    <source>
        <dbReference type="Pfam" id="PF02272"/>
    </source>
</evidence>
<reference evidence="2 3" key="2">
    <citation type="submission" date="2018-11" db="EMBL/GenBank/DDBJ databases">
        <authorList>
            <consortium name="Pathogen Informatics"/>
        </authorList>
    </citation>
    <scope>NUCLEOTIDE SEQUENCE [LARGE SCALE GENOMIC DNA]</scope>
</reference>
<evidence type="ECO:0000313" key="2">
    <source>
        <dbReference type="EMBL" id="VDP07743.1"/>
    </source>
</evidence>
<dbReference type="Pfam" id="PF02272">
    <property type="entry name" value="DHHA1"/>
    <property type="match status" value="1"/>
</dbReference>
<dbReference type="GO" id="GO:0003676">
    <property type="term" value="F:nucleic acid binding"/>
    <property type="evidence" value="ECO:0007669"/>
    <property type="project" value="InterPro"/>
</dbReference>
<evidence type="ECO:0000313" key="4">
    <source>
        <dbReference type="WBParaSite" id="SBAD_0000583101-mRNA-1"/>
    </source>
</evidence>
<sequence>MAHICNVAGGKCGGKEHTAQATLNGEGDIDAVIKAATEFAVLKLGVAS</sequence>
<evidence type="ECO:0000313" key="3">
    <source>
        <dbReference type="Proteomes" id="UP000270296"/>
    </source>
</evidence>
<organism evidence="4">
    <name type="scientific">Soboliphyme baturini</name>
    <dbReference type="NCBI Taxonomy" id="241478"/>
    <lineage>
        <taxon>Eukaryota</taxon>
        <taxon>Metazoa</taxon>
        <taxon>Ecdysozoa</taxon>
        <taxon>Nematoda</taxon>
        <taxon>Enoplea</taxon>
        <taxon>Dorylaimia</taxon>
        <taxon>Dioctophymatida</taxon>
        <taxon>Dioctophymatoidea</taxon>
        <taxon>Soboliphymatidae</taxon>
        <taxon>Soboliphyme</taxon>
    </lineage>
</organism>
<name>A0A183IPR2_9BILA</name>